<dbReference type="EMBL" id="KY523104">
    <property type="protein sequence ID" value="QKU34705.1"/>
    <property type="molecule type" value="Genomic_DNA"/>
</dbReference>
<reference evidence="1" key="2">
    <citation type="journal article" date="2018" name="Nat. Commun.">
        <title>Tailed giant Tupanvirus possesses the most complete translational apparatus of the known virosphere.</title>
        <authorList>
            <person name="Abrahao J."/>
            <person name="Silva L."/>
            <person name="Silva L.S."/>
            <person name="Khalil J.Y.B."/>
            <person name="Rodrigues R."/>
            <person name="Arantes T."/>
            <person name="Assis F."/>
            <person name="Boratto P."/>
            <person name="Andrade M."/>
            <person name="Kroon E.G."/>
            <person name="Ribeiro B."/>
            <person name="Bergier I."/>
            <person name="Seligmann H."/>
            <person name="Ghigo E."/>
            <person name="Colson P."/>
            <person name="Levasseur A."/>
            <person name="Kroemer G."/>
            <person name="Raoult D."/>
            <person name="La Scola B."/>
        </authorList>
    </citation>
    <scope>NUCLEOTIDE SEQUENCE [LARGE SCALE GENOMIC DNA]</scope>
    <source>
        <strain evidence="1">Soda lake</strain>
    </source>
</reference>
<dbReference type="KEGG" id="vg:80518114"/>
<accession>A0A6N1NID0</accession>
<organism evidence="1">
    <name type="scientific">Tupanvirus soda lake</name>
    <dbReference type="NCBI Taxonomy" id="2126985"/>
    <lineage>
        <taxon>Viruses</taxon>
        <taxon>Varidnaviria</taxon>
        <taxon>Bamfordvirae</taxon>
        <taxon>Nucleocytoviricota</taxon>
        <taxon>Megaviricetes</taxon>
        <taxon>Imitervirales</taxon>
        <taxon>Mimiviridae</taxon>
        <taxon>Megamimivirinae</taxon>
        <taxon>Tupanvirus</taxon>
        <taxon>Tupanvirus salinum</taxon>
    </lineage>
</organism>
<name>A0A6N1NID0_9VIRU</name>
<sequence length="106" mass="12499">MQHNNNFVCHKCGLFIRSGVKGSDYHVLRFNYCDRCVNPQKYVKSRNRIFNSTSCQDVRTTPVPVNGRVYMDDMENEIMSKPKKSYWAKLGSFPFRNKRKTLPLPY</sequence>
<dbReference type="GeneID" id="80518114"/>
<dbReference type="RefSeq" id="YP_010781350.1">
    <property type="nucleotide sequence ID" value="NC_075039.1"/>
</dbReference>
<protein>
    <submittedName>
        <fullName evidence="1">Putative orfan</fullName>
    </submittedName>
</protein>
<evidence type="ECO:0000313" key="1">
    <source>
        <dbReference type="EMBL" id="QKU34705.1"/>
    </source>
</evidence>
<proteinExistence type="predicted"/>
<reference evidence="1" key="1">
    <citation type="submission" date="2017-01" db="EMBL/GenBank/DDBJ databases">
        <authorList>
            <person name="Assis F.L."/>
            <person name="Abrahao J.S."/>
            <person name="Silva L."/>
            <person name="Khalil J.B."/>
            <person name="Rodrigues R."/>
            <person name="Silva L.S."/>
            <person name="Arantes T."/>
            <person name="Boratto P."/>
            <person name="Andrade M."/>
            <person name="Kroon E.G."/>
            <person name="Ribeiro B."/>
            <person name="Bergier I."/>
            <person name="Seligmann H."/>
            <person name="Ghigo E."/>
            <person name="Colson P."/>
            <person name="Levasseur A."/>
            <person name="Raoult D."/>
            <person name="Scola B.L."/>
        </authorList>
    </citation>
    <scope>NUCLEOTIDE SEQUENCE</scope>
    <source>
        <strain evidence="1">Soda lake</strain>
    </source>
</reference>